<dbReference type="Gene3D" id="3.90.550.10">
    <property type="entry name" value="Spore Coat Polysaccharide Biosynthesis Protein SpsA, Chain A"/>
    <property type="match status" value="1"/>
</dbReference>
<protein>
    <submittedName>
        <fullName evidence="2">Glycosyltransferase</fullName>
        <ecNumber evidence="2">2.4.-.-</ecNumber>
    </submittedName>
</protein>
<keyword evidence="3" id="KW-1185">Reference proteome</keyword>
<evidence type="ECO:0000313" key="2">
    <source>
        <dbReference type="EMBL" id="MDO3722574.1"/>
    </source>
</evidence>
<sequence length="360" mass="41857">MERNISEARNVPLISVVMSVYNGEEFLRDSIESILNQSFKDFEFIIVNDGSSDHSGEIIESYCDSRILYIKNENNKGLIDSLNKGIGFARGKYIARQDADDVSLENRLERQVDYLEKNADVCVLGCGLEMIDENGNFISNWIHPTGINVVRWNLLFNNCVAHSSSVFRRDIVEKIGFYSKEYKYAEDYDLWSRVSRFHHVENLSEPLQKYRIHPDAVSSISGNDQIEVRERISWINIKNEVGASTFPDSFKVLLPKFRVDCANAALDYASALFELKNIFSENRRLSMKDRDHIDEYILSCILGVRESLSLIQTISFIFKGRYYFPKIFWTKLGVVRFLLSPRHKRFITRIFGRQNQPLRR</sequence>
<comment type="caution">
    <text evidence="2">The sequence shown here is derived from an EMBL/GenBank/DDBJ whole genome shotgun (WGS) entry which is preliminary data.</text>
</comment>
<dbReference type="RefSeq" id="WP_302910217.1">
    <property type="nucleotide sequence ID" value="NZ_JAUMIS010000002.1"/>
</dbReference>
<evidence type="ECO:0000313" key="3">
    <source>
        <dbReference type="Proteomes" id="UP001168640"/>
    </source>
</evidence>
<dbReference type="PANTHER" id="PTHR22916:SF3">
    <property type="entry name" value="UDP-GLCNAC:BETAGAL BETA-1,3-N-ACETYLGLUCOSAMINYLTRANSFERASE-LIKE PROTEIN 1"/>
    <property type="match status" value="1"/>
</dbReference>
<accession>A0ABT8W2X2</accession>
<proteinExistence type="predicted"/>
<keyword evidence="2" id="KW-0328">Glycosyltransferase</keyword>
<name>A0ABT8W2X2_9GAMM</name>
<dbReference type="SUPFAM" id="SSF53448">
    <property type="entry name" value="Nucleotide-diphospho-sugar transferases"/>
    <property type="match status" value="1"/>
</dbReference>
<dbReference type="PANTHER" id="PTHR22916">
    <property type="entry name" value="GLYCOSYLTRANSFERASE"/>
    <property type="match status" value="1"/>
</dbReference>
<reference evidence="2" key="1">
    <citation type="submission" date="2023-07" db="EMBL/GenBank/DDBJ databases">
        <title>Marinobacter sp. chi1 genome sequencing and assembly.</title>
        <authorList>
            <person name="Park S."/>
        </authorList>
    </citation>
    <scope>NUCLEOTIDE SEQUENCE</scope>
    <source>
        <strain evidence="2">Chi1</strain>
    </source>
</reference>
<dbReference type="EC" id="2.4.-.-" evidence="2"/>
<dbReference type="GO" id="GO:0016757">
    <property type="term" value="F:glycosyltransferase activity"/>
    <property type="evidence" value="ECO:0007669"/>
    <property type="project" value="UniProtKB-KW"/>
</dbReference>
<keyword evidence="2" id="KW-0808">Transferase</keyword>
<dbReference type="Proteomes" id="UP001168640">
    <property type="component" value="Unassembled WGS sequence"/>
</dbReference>
<gene>
    <name evidence="2" type="ORF">QVZ43_12675</name>
</gene>
<dbReference type="InterPro" id="IPR001173">
    <property type="entry name" value="Glyco_trans_2-like"/>
</dbReference>
<feature type="domain" description="Glycosyltransferase 2-like" evidence="1">
    <location>
        <begin position="15"/>
        <end position="175"/>
    </location>
</feature>
<organism evidence="2 3">
    <name type="scientific">Marinobacter suaedae</name>
    <dbReference type="NCBI Taxonomy" id="3057675"/>
    <lineage>
        <taxon>Bacteria</taxon>
        <taxon>Pseudomonadati</taxon>
        <taxon>Pseudomonadota</taxon>
        <taxon>Gammaproteobacteria</taxon>
        <taxon>Pseudomonadales</taxon>
        <taxon>Marinobacteraceae</taxon>
        <taxon>Marinobacter</taxon>
    </lineage>
</organism>
<dbReference type="EMBL" id="JAUMIS010000002">
    <property type="protein sequence ID" value="MDO3722574.1"/>
    <property type="molecule type" value="Genomic_DNA"/>
</dbReference>
<dbReference type="InterPro" id="IPR029044">
    <property type="entry name" value="Nucleotide-diphossugar_trans"/>
</dbReference>
<dbReference type="Pfam" id="PF00535">
    <property type="entry name" value="Glycos_transf_2"/>
    <property type="match status" value="1"/>
</dbReference>
<evidence type="ECO:0000259" key="1">
    <source>
        <dbReference type="Pfam" id="PF00535"/>
    </source>
</evidence>